<dbReference type="Proteomes" id="UP000001441">
    <property type="component" value="Chromosome"/>
</dbReference>
<sequence>MTQPTTTGFTDDAAHRRRFWSAHAGTVSRMIRTRAKVVPRLGRSGTEPDVNWSEQALRLLGLCEEYQSSAIGMDHLRAAIRREPYLGTILQASLIEMRYAHQSLRQEVLGFLEALAAHVGDAASDLDGTR</sequence>
<reference evidence="1 2" key="1">
    <citation type="journal article" date="2011" name="Stand. Genomic Sci.">
        <title>Complete genome sequence of Allochromatium vinosum DSM 180(T).</title>
        <authorList>
            <person name="Weissgerber T."/>
            <person name="Zigann R."/>
            <person name="Bruce D."/>
            <person name="Chang Y.J."/>
            <person name="Detter J.C."/>
            <person name="Han C."/>
            <person name="Hauser L."/>
            <person name="Jeffries C.D."/>
            <person name="Land M."/>
            <person name="Munk A.C."/>
            <person name="Tapia R."/>
            <person name="Dahl C."/>
        </authorList>
    </citation>
    <scope>NUCLEOTIDE SEQUENCE [LARGE SCALE GENOMIC DNA]</scope>
    <source>
        <strain evidence="2">ATCC 17899 / DSM 180 / NBRC 103801 / NCIMB 10441 / D</strain>
    </source>
</reference>
<dbReference type="KEGG" id="alv:Alvin_1146"/>
<organism evidence="1 2">
    <name type="scientific">Allochromatium vinosum (strain ATCC 17899 / DSM 180 / NBRC 103801 / NCIMB 10441 / D)</name>
    <name type="common">Chromatium vinosum</name>
    <dbReference type="NCBI Taxonomy" id="572477"/>
    <lineage>
        <taxon>Bacteria</taxon>
        <taxon>Pseudomonadati</taxon>
        <taxon>Pseudomonadota</taxon>
        <taxon>Gammaproteobacteria</taxon>
        <taxon>Chromatiales</taxon>
        <taxon>Chromatiaceae</taxon>
        <taxon>Allochromatium</taxon>
    </lineage>
</organism>
<name>D3RSC6_ALLVD</name>
<dbReference type="OrthoDB" id="5770441at2"/>
<dbReference type="RefSeq" id="WP_012970360.1">
    <property type="nucleotide sequence ID" value="NC_013851.1"/>
</dbReference>
<protein>
    <submittedName>
        <fullName evidence="1">Uncharacterized protein</fullName>
    </submittedName>
</protein>
<dbReference type="eggNOG" id="ENOG5033ICT">
    <property type="taxonomic scope" value="Bacteria"/>
</dbReference>
<dbReference type="AlphaFoldDB" id="D3RSC6"/>
<dbReference type="STRING" id="572477.Alvin_1146"/>
<dbReference type="HOGENOM" id="CLU_1933577_0_0_6"/>
<keyword evidence="2" id="KW-1185">Reference proteome</keyword>
<proteinExistence type="predicted"/>
<dbReference type="EMBL" id="CP001896">
    <property type="protein sequence ID" value="ADC62085.1"/>
    <property type="molecule type" value="Genomic_DNA"/>
</dbReference>
<evidence type="ECO:0000313" key="1">
    <source>
        <dbReference type="EMBL" id="ADC62085.1"/>
    </source>
</evidence>
<evidence type="ECO:0000313" key="2">
    <source>
        <dbReference type="Proteomes" id="UP000001441"/>
    </source>
</evidence>
<gene>
    <name evidence="1" type="ordered locus">Alvin_1146</name>
</gene>
<accession>D3RSC6</accession>